<protein>
    <submittedName>
        <fullName evidence="1">Uncharacterized protein</fullName>
    </submittedName>
</protein>
<evidence type="ECO:0000313" key="2">
    <source>
        <dbReference type="Proteomes" id="UP001172386"/>
    </source>
</evidence>
<evidence type="ECO:0000313" key="1">
    <source>
        <dbReference type="EMBL" id="KAJ9650785.1"/>
    </source>
</evidence>
<dbReference type="Proteomes" id="UP001172386">
    <property type="component" value="Unassembled WGS sequence"/>
</dbReference>
<dbReference type="EMBL" id="JAPDRQ010000309">
    <property type="protein sequence ID" value="KAJ9650785.1"/>
    <property type="molecule type" value="Genomic_DNA"/>
</dbReference>
<organism evidence="1 2">
    <name type="scientific">Neophaeococcomyces mojaviensis</name>
    <dbReference type="NCBI Taxonomy" id="3383035"/>
    <lineage>
        <taxon>Eukaryota</taxon>
        <taxon>Fungi</taxon>
        <taxon>Dikarya</taxon>
        <taxon>Ascomycota</taxon>
        <taxon>Pezizomycotina</taxon>
        <taxon>Eurotiomycetes</taxon>
        <taxon>Chaetothyriomycetidae</taxon>
        <taxon>Chaetothyriales</taxon>
        <taxon>Chaetothyriales incertae sedis</taxon>
        <taxon>Neophaeococcomyces</taxon>
    </lineage>
</organism>
<name>A0ACC2ZT48_9EURO</name>
<keyword evidence="2" id="KW-1185">Reference proteome</keyword>
<proteinExistence type="predicted"/>
<comment type="caution">
    <text evidence="1">The sequence shown here is derived from an EMBL/GenBank/DDBJ whole genome shotgun (WGS) entry which is preliminary data.</text>
</comment>
<sequence>MIMLENAQKRQAIAFTSQSALRTTIEHYLTLPADQDFKVVDNETNDPKLKYLSKLEYILKQLGSRERLVYQLQSAKSIDDGIIDIMGDKLKKHLPEQPTEFMQLYIKLATIFKDLDQARRMVKLRIKIGVWSQGLDESKREKIHENLRDVFCQVPARHLWYYLKQLQIMQLTETPRRLSDVADENPELMNGPEDDIVKGNTIFTRH</sequence>
<gene>
    <name evidence="1" type="ORF">H2198_009922</name>
</gene>
<reference evidence="1" key="1">
    <citation type="submission" date="2022-10" db="EMBL/GenBank/DDBJ databases">
        <title>Culturing micro-colonial fungi from biological soil crusts in the Mojave desert and describing Neophaeococcomyces mojavensis, and introducing the new genera and species Taxawa tesnikishii.</title>
        <authorList>
            <person name="Kurbessoian T."/>
            <person name="Stajich J.E."/>
        </authorList>
    </citation>
    <scope>NUCLEOTIDE SEQUENCE</scope>
    <source>
        <strain evidence="1">JES_112</strain>
    </source>
</reference>
<accession>A0ACC2ZT48</accession>